<accession>A0A0B7B253</accession>
<gene>
    <name evidence="1" type="primary">ORF159080</name>
</gene>
<proteinExistence type="predicted"/>
<name>A0A0B7B253_9EUPU</name>
<evidence type="ECO:0000313" key="1">
    <source>
        <dbReference type="EMBL" id="CEK87409.1"/>
    </source>
</evidence>
<organism evidence="1">
    <name type="scientific">Arion vulgaris</name>
    <dbReference type="NCBI Taxonomy" id="1028688"/>
    <lineage>
        <taxon>Eukaryota</taxon>
        <taxon>Metazoa</taxon>
        <taxon>Spiralia</taxon>
        <taxon>Lophotrochozoa</taxon>
        <taxon>Mollusca</taxon>
        <taxon>Gastropoda</taxon>
        <taxon>Heterobranchia</taxon>
        <taxon>Euthyneura</taxon>
        <taxon>Panpulmonata</taxon>
        <taxon>Eupulmonata</taxon>
        <taxon>Stylommatophora</taxon>
        <taxon>Helicina</taxon>
        <taxon>Arionoidea</taxon>
        <taxon>Arionidae</taxon>
        <taxon>Arion</taxon>
    </lineage>
</organism>
<dbReference type="AlphaFoldDB" id="A0A0B7B253"/>
<reference evidence="1" key="1">
    <citation type="submission" date="2014-12" db="EMBL/GenBank/DDBJ databases">
        <title>Insight into the proteome of Arion vulgaris.</title>
        <authorList>
            <person name="Aradska J."/>
            <person name="Bulat T."/>
            <person name="Smidak R."/>
            <person name="Sarate P."/>
            <person name="Gangsoo J."/>
            <person name="Sialana F."/>
            <person name="Bilban M."/>
            <person name="Lubec G."/>
        </authorList>
    </citation>
    <scope>NUCLEOTIDE SEQUENCE</scope>
    <source>
        <tissue evidence="1">Skin</tissue>
    </source>
</reference>
<sequence length="62" mass="7469">MQYAHVQCKPQEWLTGLIRTNAKKNTYTFIDLNKYTTILTEVQFGVENIYFQNKHKIWNIMT</sequence>
<protein>
    <submittedName>
        <fullName evidence="1">Uncharacterized protein</fullName>
    </submittedName>
</protein>
<dbReference type="EMBL" id="HACG01040544">
    <property type="protein sequence ID" value="CEK87409.1"/>
    <property type="molecule type" value="Transcribed_RNA"/>
</dbReference>